<evidence type="ECO:0000313" key="2">
    <source>
        <dbReference type="EMBL" id="KAF7806730.1"/>
    </source>
</evidence>
<feature type="compositionally biased region" description="Basic and acidic residues" evidence="1">
    <location>
        <begin position="54"/>
        <end position="66"/>
    </location>
</feature>
<gene>
    <name evidence="2" type="ORF">G2W53_038891</name>
</gene>
<feature type="compositionally biased region" description="Basic and acidic residues" evidence="1">
    <location>
        <begin position="24"/>
        <end position="43"/>
    </location>
</feature>
<dbReference type="AlphaFoldDB" id="A0A834SPT6"/>
<evidence type="ECO:0000256" key="1">
    <source>
        <dbReference type="SAM" id="MobiDB-lite"/>
    </source>
</evidence>
<name>A0A834SPT6_9FABA</name>
<reference evidence="2" key="1">
    <citation type="submission" date="2020-09" db="EMBL/GenBank/DDBJ databases">
        <title>Genome-Enabled Discovery of Anthraquinone Biosynthesis in Senna tora.</title>
        <authorList>
            <person name="Kang S.-H."/>
            <person name="Pandey R.P."/>
            <person name="Lee C.-M."/>
            <person name="Sim J.-S."/>
            <person name="Jeong J.-T."/>
            <person name="Choi B.-S."/>
            <person name="Jung M."/>
            <person name="Ginzburg D."/>
            <person name="Zhao K."/>
            <person name="Won S.Y."/>
            <person name="Oh T.-J."/>
            <person name="Yu Y."/>
            <person name="Kim N.-H."/>
            <person name="Lee O.R."/>
            <person name="Lee T.-H."/>
            <person name="Bashyal P."/>
            <person name="Kim T.-S."/>
            <person name="Lee W.-H."/>
            <person name="Kawkins C."/>
            <person name="Kim C.-K."/>
            <person name="Kim J.S."/>
            <person name="Ahn B.O."/>
            <person name="Rhee S.Y."/>
            <person name="Sohng J.K."/>
        </authorList>
    </citation>
    <scope>NUCLEOTIDE SEQUENCE</scope>
    <source>
        <tissue evidence="2">Leaf</tissue>
    </source>
</reference>
<protein>
    <submittedName>
        <fullName evidence="2">Uncharacterized protein</fullName>
    </submittedName>
</protein>
<keyword evidence="3" id="KW-1185">Reference proteome</keyword>
<accession>A0A834SPT6</accession>
<proteinExistence type="predicted"/>
<organism evidence="2 3">
    <name type="scientific">Senna tora</name>
    <dbReference type="NCBI Taxonomy" id="362788"/>
    <lineage>
        <taxon>Eukaryota</taxon>
        <taxon>Viridiplantae</taxon>
        <taxon>Streptophyta</taxon>
        <taxon>Embryophyta</taxon>
        <taxon>Tracheophyta</taxon>
        <taxon>Spermatophyta</taxon>
        <taxon>Magnoliopsida</taxon>
        <taxon>eudicotyledons</taxon>
        <taxon>Gunneridae</taxon>
        <taxon>Pentapetalae</taxon>
        <taxon>rosids</taxon>
        <taxon>fabids</taxon>
        <taxon>Fabales</taxon>
        <taxon>Fabaceae</taxon>
        <taxon>Caesalpinioideae</taxon>
        <taxon>Cassia clade</taxon>
        <taxon>Senna</taxon>
    </lineage>
</organism>
<comment type="caution">
    <text evidence="2">The sequence shown here is derived from an EMBL/GenBank/DDBJ whole genome shotgun (WGS) entry which is preliminary data.</text>
</comment>
<evidence type="ECO:0000313" key="3">
    <source>
        <dbReference type="Proteomes" id="UP000634136"/>
    </source>
</evidence>
<dbReference type="EMBL" id="JAAIUW010000012">
    <property type="protein sequence ID" value="KAF7806730.1"/>
    <property type="molecule type" value="Genomic_DNA"/>
</dbReference>
<sequence>MSILFKGLEGDSRGLCGIYEHLPRECPDKKDSKQDSNEKRDMNENTDPIGDNVMRIEDTTRAPKESSENLVVCYFEENLVFSACVARAVQNWVFRS</sequence>
<dbReference type="Proteomes" id="UP000634136">
    <property type="component" value="Unassembled WGS sequence"/>
</dbReference>
<feature type="region of interest" description="Disordered" evidence="1">
    <location>
        <begin position="24"/>
        <end position="66"/>
    </location>
</feature>